<dbReference type="Proteomes" id="UP001179952">
    <property type="component" value="Unassembled WGS sequence"/>
</dbReference>
<evidence type="ECO:0000256" key="3">
    <source>
        <dbReference type="ARBA" id="ARBA00022737"/>
    </source>
</evidence>
<proteinExistence type="predicted"/>
<dbReference type="InterPro" id="IPR026961">
    <property type="entry name" value="PGG_dom"/>
</dbReference>
<keyword evidence="2 8" id="KW-0812">Transmembrane</keyword>
<gene>
    <name evidence="10" type="ORF">QJS04_geneDACA019106</name>
</gene>
<feature type="repeat" description="ANK" evidence="7">
    <location>
        <begin position="174"/>
        <end position="201"/>
    </location>
</feature>
<sequence length="563" mass="62186">MSKRLFKAAQQGDFNELAGTGDDVLEATDLAENTALHVAVMTGQDDFAKDLCKRCPLLLMKENMEGNTPLHCALKSARDESLFIYFMNVFLSQVGDQQKWWFKANRDRESLLFLAADRSSLECVNLLLQSGVPSDFVGPNGWTALHAAVFRRNKEIAKVLLQKDPELNRKKDASGNTPLHYAAAYDDLEMVTCILDKDEDVVTYKLNKDGHSPLHVAAGCGGVDIVKALVERCPGCVMLKDNKRRNPLHIAVEAGRRNVVEHILKDSQFGGLMSDRDCDGNTPLHLATIKGDHCMALLLVSMMPNMGINPVNNEGLTPHDILYPKRKTRIDSLIRRIILRCLGGEVGPIQYAFIRAGGMHGPRLCHLTNILKRSSGGKSCDKEDGRDDRIKGSTNSLLVMATLIIAVTFTAIITMPGGFESDNKPANSYGGTAVLTKRASFQAFVILDTLAFIFAFIAAGRLIWTSAWKGLELKINMLQNVNLMHAALMAMTLAFGTGAYSVLTRHCPWLGIVTLIGGSIIAYIPSVNLLLLMPCYYEKKKKITRALDWARNQSKLKKKRVVL</sequence>
<dbReference type="Pfam" id="PF12796">
    <property type="entry name" value="Ank_2"/>
    <property type="match status" value="2"/>
</dbReference>
<name>A0AAV9A8D4_ACOGR</name>
<dbReference type="InterPro" id="IPR002110">
    <property type="entry name" value="Ankyrin_rpt"/>
</dbReference>
<evidence type="ECO:0000256" key="2">
    <source>
        <dbReference type="ARBA" id="ARBA00022692"/>
    </source>
</evidence>
<dbReference type="SUPFAM" id="SSF48403">
    <property type="entry name" value="Ankyrin repeat"/>
    <property type="match status" value="1"/>
</dbReference>
<comment type="subcellular location">
    <subcellularLocation>
        <location evidence="1">Membrane</location>
        <topology evidence="1">Multi-pass membrane protein</topology>
    </subcellularLocation>
</comment>
<organism evidence="10 11">
    <name type="scientific">Acorus gramineus</name>
    <name type="common">Dwarf sweet flag</name>
    <dbReference type="NCBI Taxonomy" id="55184"/>
    <lineage>
        <taxon>Eukaryota</taxon>
        <taxon>Viridiplantae</taxon>
        <taxon>Streptophyta</taxon>
        <taxon>Embryophyta</taxon>
        <taxon>Tracheophyta</taxon>
        <taxon>Spermatophyta</taxon>
        <taxon>Magnoliopsida</taxon>
        <taxon>Liliopsida</taxon>
        <taxon>Acoraceae</taxon>
        <taxon>Acorus</taxon>
    </lineage>
</organism>
<evidence type="ECO:0000256" key="1">
    <source>
        <dbReference type="ARBA" id="ARBA00004141"/>
    </source>
</evidence>
<evidence type="ECO:0000256" key="6">
    <source>
        <dbReference type="ARBA" id="ARBA00023136"/>
    </source>
</evidence>
<dbReference type="PANTHER" id="PTHR24186">
    <property type="entry name" value="PROTEIN PHOSPHATASE 1 REGULATORY SUBUNIT"/>
    <property type="match status" value="1"/>
</dbReference>
<dbReference type="PROSITE" id="PS50297">
    <property type="entry name" value="ANK_REP_REGION"/>
    <property type="match status" value="3"/>
</dbReference>
<reference evidence="10" key="2">
    <citation type="submission" date="2023-06" db="EMBL/GenBank/DDBJ databases">
        <authorList>
            <person name="Ma L."/>
            <person name="Liu K.-W."/>
            <person name="Li Z."/>
            <person name="Hsiao Y.-Y."/>
            <person name="Qi Y."/>
            <person name="Fu T."/>
            <person name="Tang G."/>
            <person name="Zhang D."/>
            <person name="Sun W.-H."/>
            <person name="Liu D.-K."/>
            <person name="Li Y."/>
            <person name="Chen G.-Z."/>
            <person name="Liu X.-D."/>
            <person name="Liao X.-Y."/>
            <person name="Jiang Y.-T."/>
            <person name="Yu X."/>
            <person name="Hao Y."/>
            <person name="Huang J."/>
            <person name="Zhao X.-W."/>
            <person name="Ke S."/>
            <person name="Chen Y.-Y."/>
            <person name="Wu W.-L."/>
            <person name="Hsu J.-L."/>
            <person name="Lin Y.-F."/>
            <person name="Huang M.-D."/>
            <person name="Li C.-Y."/>
            <person name="Huang L."/>
            <person name="Wang Z.-W."/>
            <person name="Zhao X."/>
            <person name="Zhong W.-Y."/>
            <person name="Peng D.-H."/>
            <person name="Ahmad S."/>
            <person name="Lan S."/>
            <person name="Zhang J.-S."/>
            <person name="Tsai W.-C."/>
            <person name="Van De Peer Y."/>
            <person name="Liu Z.-J."/>
        </authorList>
    </citation>
    <scope>NUCLEOTIDE SEQUENCE</scope>
    <source>
        <strain evidence="10">SCP</strain>
        <tissue evidence="10">Leaves</tissue>
    </source>
</reference>
<dbReference type="SMART" id="SM00248">
    <property type="entry name" value="ANK"/>
    <property type="match status" value="8"/>
</dbReference>
<dbReference type="Pfam" id="PF00023">
    <property type="entry name" value="Ank"/>
    <property type="match status" value="1"/>
</dbReference>
<keyword evidence="3" id="KW-0677">Repeat</keyword>
<keyword evidence="11" id="KW-1185">Reference proteome</keyword>
<dbReference type="PANTHER" id="PTHR24186:SF50">
    <property type="entry name" value="ANKYRIN REPEAT-CONTAINING PROTEIN ITN1-LIKE ISOFORM X1"/>
    <property type="match status" value="1"/>
</dbReference>
<dbReference type="EMBL" id="JAUJYN010000011">
    <property type="protein sequence ID" value="KAK1260503.1"/>
    <property type="molecule type" value="Genomic_DNA"/>
</dbReference>
<dbReference type="Gene3D" id="1.25.40.20">
    <property type="entry name" value="Ankyrin repeat-containing domain"/>
    <property type="match status" value="2"/>
</dbReference>
<evidence type="ECO:0000313" key="11">
    <source>
        <dbReference type="Proteomes" id="UP001179952"/>
    </source>
</evidence>
<dbReference type="PROSITE" id="PS50088">
    <property type="entry name" value="ANK_REPEAT"/>
    <property type="match status" value="3"/>
</dbReference>
<feature type="repeat" description="ANK" evidence="7">
    <location>
        <begin position="209"/>
        <end position="232"/>
    </location>
</feature>
<evidence type="ECO:0000256" key="4">
    <source>
        <dbReference type="ARBA" id="ARBA00022989"/>
    </source>
</evidence>
<feature type="transmembrane region" description="Helical" evidence="8">
    <location>
        <begin position="509"/>
        <end position="532"/>
    </location>
</feature>
<dbReference type="Pfam" id="PF13962">
    <property type="entry name" value="PGG"/>
    <property type="match status" value="1"/>
</dbReference>
<protein>
    <recommendedName>
        <fullName evidence="9">PGG domain-containing protein</fullName>
    </recommendedName>
</protein>
<feature type="repeat" description="ANK" evidence="7">
    <location>
        <begin position="140"/>
        <end position="172"/>
    </location>
</feature>
<keyword evidence="5 7" id="KW-0040">ANK repeat</keyword>
<dbReference type="GO" id="GO:0005886">
    <property type="term" value="C:plasma membrane"/>
    <property type="evidence" value="ECO:0007669"/>
    <property type="project" value="TreeGrafter"/>
</dbReference>
<keyword evidence="6 8" id="KW-0472">Membrane</keyword>
<dbReference type="InterPro" id="IPR036770">
    <property type="entry name" value="Ankyrin_rpt-contain_sf"/>
</dbReference>
<evidence type="ECO:0000313" key="10">
    <source>
        <dbReference type="EMBL" id="KAK1260503.1"/>
    </source>
</evidence>
<evidence type="ECO:0000256" key="7">
    <source>
        <dbReference type="PROSITE-ProRule" id="PRU00023"/>
    </source>
</evidence>
<comment type="caution">
    <text evidence="10">The sequence shown here is derived from an EMBL/GenBank/DDBJ whole genome shotgun (WGS) entry which is preliminary data.</text>
</comment>
<feature type="transmembrane region" description="Helical" evidence="8">
    <location>
        <begin position="397"/>
        <end position="419"/>
    </location>
</feature>
<accession>A0AAV9A8D4</accession>
<feature type="transmembrane region" description="Helical" evidence="8">
    <location>
        <begin position="483"/>
        <end position="503"/>
    </location>
</feature>
<evidence type="ECO:0000256" key="8">
    <source>
        <dbReference type="SAM" id="Phobius"/>
    </source>
</evidence>
<dbReference type="AlphaFoldDB" id="A0AAV9A8D4"/>
<reference evidence="10" key="1">
    <citation type="journal article" date="2023" name="Nat. Commun.">
        <title>Diploid and tetraploid genomes of Acorus and the evolution of monocots.</title>
        <authorList>
            <person name="Ma L."/>
            <person name="Liu K.W."/>
            <person name="Li Z."/>
            <person name="Hsiao Y.Y."/>
            <person name="Qi Y."/>
            <person name="Fu T."/>
            <person name="Tang G.D."/>
            <person name="Zhang D."/>
            <person name="Sun W.H."/>
            <person name="Liu D.K."/>
            <person name="Li Y."/>
            <person name="Chen G.Z."/>
            <person name="Liu X.D."/>
            <person name="Liao X.Y."/>
            <person name="Jiang Y.T."/>
            <person name="Yu X."/>
            <person name="Hao Y."/>
            <person name="Huang J."/>
            <person name="Zhao X.W."/>
            <person name="Ke S."/>
            <person name="Chen Y.Y."/>
            <person name="Wu W.L."/>
            <person name="Hsu J.L."/>
            <person name="Lin Y.F."/>
            <person name="Huang M.D."/>
            <person name="Li C.Y."/>
            <person name="Huang L."/>
            <person name="Wang Z.W."/>
            <person name="Zhao X."/>
            <person name="Zhong W.Y."/>
            <person name="Peng D.H."/>
            <person name="Ahmad S."/>
            <person name="Lan S."/>
            <person name="Zhang J.S."/>
            <person name="Tsai W.C."/>
            <person name="Van de Peer Y."/>
            <person name="Liu Z.J."/>
        </authorList>
    </citation>
    <scope>NUCLEOTIDE SEQUENCE</scope>
    <source>
        <strain evidence="10">SCP</strain>
    </source>
</reference>
<evidence type="ECO:0000259" key="9">
    <source>
        <dbReference type="Pfam" id="PF13962"/>
    </source>
</evidence>
<feature type="domain" description="PGG" evidence="9">
    <location>
        <begin position="390"/>
        <end position="501"/>
    </location>
</feature>
<feature type="transmembrane region" description="Helical" evidence="8">
    <location>
        <begin position="439"/>
        <end position="463"/>
    </location>
</feature>
<keyword evidence="4 8" id="KW-1133">Transmembrane helix</keyword>
<evidence type="ECO:0000256" key="5">
    <source>
        <dbReference type="ARBA" id="ARBA00023043"/>
    </source>
</evidence>